<evidence type="ECO:0000313" key="2">
    <source>
        <dbReference type="Proteomes" id="UP000092574"/>
    </source>
</evidence>
<dbReference type="Proteomes" id="UP000092574">
    <property type="component" value="Chromosome"/>
</dbReference>
<gene>
    <name evidence="1" type="ORF">A4V09_24225</name>
</gene>
<keyword evidence="2" id="KW-1185">Reference proteome</keyword>
<organism evidence="1 2">
    <name type="scientific">Blautia pseudococcoides</name>
    <dbReference type="NCBI Taxonomy" id="1796616"/>
    <lineage>
        <taxon>Bacteria</taxon>
        <taxon>Bacillati</taxon>
        <taxon>Bacillota</taxon>
        <taxon>Clostridia</taxon>
        <taxon>Lachnospirales</taxon>
        <taxon>Lachnospiraceae</taxon>
        <taxon>Blautia</taxon>
    </lineage>
</organism>
<dbReference type="AlphaFoldDB" id="A0A1V0QEQ0"/>
<dbReference type="KEGG" id="byl:A4V09_24225"/>
<sequence>MSGVSRSVWEIHLPQSLNEEATADEFSEWEQVISLTSAVRRSPQSLPLPRLLRPPYIQKKAETRLPSEARISTPFPIQKRFLLVSPDNPALTQIIR</sequence>
<protein>
    <submittedName>
        <fullName evidence="1">Uncharacterized protein</fullName>
    </submittedName>
</protein>
<accession>A0A1V0QEQ0</accession>
<dbReference type="EMBL" id="CP015405">
    <property type="protein sequence ID" value="ARE64919.1"/>
    <property type="molecule type" value="Genomic_DNA"/>
</dbReference>
<name>A0A1V0QEQ0_9FIRM</name>
<evidence type="ECO:0000313" key="1">
    <source>
        <dbReference type="EMBL" id="ARE64919.1"/>
    </source>
</evidence>
<proteinExistence type="predicted"/>
<reference evidence="1" key="1">
    <citation type="submission" date="2017-04" db="EMBL/GenBank/DDBJ databases">
        <title>Complete Genome Sequences of Twelve Strains of a Stable Defined Moderately Diverse Mouse Microbiota 2 (sDMDMm2).</title>
        <authorList>
            <person name="Uchimura Y."/>
            <person name="Wyss M."/>
            <person name="Brugiroux S."/>
            <person name="Limenitakis J.P."/>
            <person name="Stecher B."/>
            <person name="McCoy K.D."/>
            <person name="Macpherson A.J."/>
        </authorList>
    </citation>
    <scope>NUCLEOTIDE SEQUENCE</scope>
    <source>
        <strain evidence="1">YL58</strain>
    </source>
</reference>